<sequence length="110" mass="12901">MNEQCYWVYILLCQNNSYYTGYTNNLVKRYQSHVSGTGKCKYTRSFKPIAIARCWKISGDKAQAMRLERYIKKLSRQEKEKIIAEPLVLNHTLNINFLVEDTDSVEVKIS</sequence>
<evidence type="ECO:0000313" key="3">
    <source>
        <dbReference type="EMBL" id="WED42945.1"/>
    </source>
</evidence>
<name>A0ABY8AQM0_9GAMM</name>
<dbReference type="PANTHER" id="PTHR34477">
    <property type="entry name" value="UPF0213 PROTEIN YHBQ"/>
    <property type="match status" value="1"/>
</dbReference>
<proteinExistence type="inferred from homology"/>
<evidence type="ECO:0000313" key="4">
    <source>
        <dbReference type="Proteomes" id="UP001222087"/>
    </source>
</evidence>
<organism evidence="3 4">
    <name type="scientific">Legionella cardiaca</name>
    <dbReference type="NCBI Taxonomy" id="1071983"/>
    <lineage>
        <taxon>Bacteria</taxon>
        <taxon>Pseudomonadati</taxon>
        <taxon>Pseudomonadota</taxon>
        <taxon>Gammaproteobacteria</taxon>
        <taxon>Legionellales</taxon>
        <taxon>Legionellaceae</taxon>
        <taxon>Legionella</taxon>
    </lineage>
</organism>
<dbReference type="Pfam" id="PF01541">
    <property type="entry name" value="GIY-YIG"/>
    <property type="match status" value="1"/>
</dbReference>
<dbReference type="RefSeq" id="WP_275088760.1">
    <property type="nucleotide sequence ID" value="NZ_CP119078.1"/>
</dbReference>
<protein>
    <submittedName>
        <fullName evidence="3">GIY-YIG nuclease family protein</fullName>
    </submittedName>
</protein>
<dbReference type="InterPro" id="IPR000305">
    <property type="entry name" value="GIY-YIG_endonuc"/>
</dbReference>
<reference evidence="3 4" key="1">
    <citation type="submission" date="2023-02" db="EMBL/GenBank/DDBJ databases">
        <title>Genome Sequence of L. cardiaca H63T.</title>
        <authorList>
            <person name="Lopez A.E."/>
            <person name="Cianciotto N.P."/>
        </authorList>
    </citation>
    <scope>NUCLEOTIDE SEQUENCE [LARGE SCALE GENOMIC DNA]</scope>
    <source>
        <strain evidence="3 4">H63</strain>
    </source>
</reference>
<dbReference type="Proteomes" id="UP001222087">
    <property type="component" value="Chromosome"/>
</dbReference>
<dbReference type="EMBL" id="CP119078">
    <property type="protein sequence ID" value="WED42945.1"/>
    <property type="molecule type" value="Genomic_DNA"/>
</dbReference>
<feature type="domain" description="GIY-YIG" evidence="2">
    <location>
        <begin position="4"/>
        <end position="81"/>
    </location>
</feature>
<dbReference type="InterPro" id="IPR050190">
    <property type="entry name" value="UPF0213_domain"/>
</dbReference>
<dbReference type="PROSITE" id="PS50164">
    <property type="entry name" value="GIY_YIG"/>
    <property type="match status" value="1"/>
</dbReference>
<accession>A0ABY8AQM0</accession>
<dbReference type="PANTHER" id="PTHR34477:SF1">
    <property type="entry name" value="UPF0213 PROTEIN YHBQ"/>
    <property type="match status" value="1"/>
</dbReference>
<dbReference type="Gene3D" id="3.40.1440.10">
    <property type="entry name" value="GIY-YIG endonuclease"/>
    <property type="match status" value="1"/>
</dbReference>
<dbReference type="SUPFAM" id="SSF82771">
    <property type="entry name" value="GIY-YIG endonuclease"/>
    <property type="match status" value="1"/>
</dbReference>
<evidence type="ECO:0000259" key="2">
    <source>
        <dbReference type="PROSITE" id="PS50164"/>
    </source>
</evidence>
<dbReference type="CDD" id="cd10456">
    <property type="entry name" value="GIY-YIG_UPF0213"/>
    <property type="match status" value="1"/>
</dbReference>
<evidence type="ECO:0000256" key="1">
    <source>
        <dbReference type="ARBA" id="ARBA00007435"/>
    </source>
</evidence>
<gene>
    <name evidence="3" type="ORF">PXX05_13735</name>
</gene>
<keyword evidence="4" id="KW-1185">Reference proteome</keyword>
<comment type="similarity">
    <text evidence="1">Belongs to the UPF0213 family.</text>
</comment>
<dbReference type="InterPro" id="IPR035901">
    <property type="entry name" value="GIY-YIG_endonuc_sf"/>
</dbReference>